<name>A0ABW6DMJ4_9BACT</name>
<organism evidence="2 3">
    <name type="scientific">Aquirufa esocilacus</name>
    <dbReference type="NCBI Taxonomy" id="3096513"/>
    <lineage>
        <taxon>Bacteria</taxon>
        <taxon>Pseudomonadati</taxon>
        <taxon>Bacteroidota</taxon>
        <taxon>Cytophagia</taxon>
        <taxon>Cytophagales</taxon>
        <taxon>Flectobacillaceae</taxon>
        <taxon>Aquirufa</taxon>
    </lineage>
</organism>
<evidence type="ECO:0000259" key="1">
    <source>
        <dbReference type="Pfam" id="PF13475"/>
    </source>
</evidence>
<dbReference type="Pfam" id="PF13475">
    <property type="entry name" value="DUF4116"/>
    <property type="match status" value="2"/>
</dbReference>
<dbReference type="Proteomes" id="UP001598019">
    <property type="component" value="Unassembled WGS sequence"/>
</dbReference>
<dbReference type="EMBL" id="JBBKXX010000003">
    <property type="protein sequence ID" value="MFD3409052.1"/>
    <property type="molecule type" value="Genomic_DNA"/>
</dbReference>
<dbReference type="RefSeq" id="WP_377981397.1">
    <property type="nucleotide sequence ID" value="NZ_JBBKXX010000003.1"/>
</dbReference>
<proteinExistence type="predicted"/>
<feature type="domain" description="DUF4116" evidence="1">
    <location>
        <begin position="133"/>
        <end position="178"/>
    </location>
</feature>
<accession>A0ABW6DMJ4</accession>
<dbReference type="InterPro" id="IPR025197">
    <property type="entry name" value="DUF4116"/>
</dbReference>
<evidence type="ECO:0000313" key="3">
    <source>
        <dbReference type="Proteomes" id="UP001598019"/>
    </source>
</evidence>
<keyword evidence="3" id="KW-1185">Reference proteome</keyword>
<evidence type="ECO:0000313" key="2">
    <source>
        <dbReference type="EMBL" id="MFD3409052.1"/>
    </source>
</evidence>
<gene>
    <name evidence="2" type="ORF">SKC37_10315</name>
</gene>
<comment type="caution">
    <text evidence="2">The sequence shown here is derived from an EMBL/GenBank/DDBJ whole genome shotgun (WGS) entry which is preliminary data.</text>
</comment>
<feature type="domain" description="DUF4116" evidence="1">
    <location>
        <begin position="28"/>
        <end position="74"/>
    </location>
</feature>
<reference evidence="2 3" key="1">
    <citation type="submission" date="2024-03" db="EMBL/GenBank/DDBJ databases">
        <title>Aquirufa genome sequencing.</title>
        <authorList>
            <person name="Pitt A."/>
            <person name="Hahn M.W."/>
        </authorList>
    </citation>
    <scope>NUCLEOTIDE SEQUENCE [LARGE SCALE GENOMIC DNA]</scope>
    <source>
        <strain evidence="2 3">HETE-83D</strain>
    </source>
</reference>
<protein>
    <submittedName>
        <fullName evidence="2">DUF4116 domain-containing protein</fullName>
    </submittedName>
</protein>
<sequence length="404" mass="46599">MEEKQYLLDEVRREKLIYQFLSDEWRADVDIARASIEKFGVTLAFAPLWMKSDRELALLAVKADGRAIEFVNPALVKTDLEMCILALQKDSDVIELLDPALRMEEEVLLALLQSSWGYRPFKKYVPDALLRKKDFMMRAVAINGRLLGYAPSRIYMDPEVACIAARNCGRFAFKYLDECVEIPEVMREFELLQEACEAKMDEYILEQDPKKKDKLYYEVIRFESDLGIRSFRSDKVAYSEKEEVPEKEPKGIRFFLMGDEDSMTKSAGPDGVDPMRVDAIFHSENTSYGGFSYALSQRLKENLHLNATLVSLPLIDRKSSVSIRKQASEIMSGILETCRQNDWHRIRLTNFTYLKSCQFETFWGIALTIQEQADNHALTIYMDIDPDYVKSKNGDQLDFLIGPK</sequence>